<proteinExistence type="predicted"/>
<dbReference type="AlphaFoldDB" id="A0A1R2CVV3"/>
<dbReference type="InterPro" id="IPR001611">
    <property type="entry name" value="Leu-rich_rpt"/>
</dbReference>
<feature type="region of interest" description="Disordered" evidence="1">
    <location>
        <begin position="83"/>
        <end position="108"/>
    </location>
</feature>
<dbReference type="SMART" id="SM00368">
    <property type="entry name" value="LRR_RI"/>
    <property type="match status" value="5"/>
</dbReference>
<dbReference type="Pfam" id="PF13516">
    <property type="entry name" value="LRR_6"/>
    <property type="match status" value="2"/>
</dbReference>
<evidence type="ECO:0000256" key="1">
    <source>
        <dbReference type="SAM" id="MobiDB-lite"/>
    </source>
</evidence>
<gene>
    <name evidence="2" type="ORF">SteCoe_3962</name>
</gene>
<dbReference type="PANTHER" id="PTHR24114:SF2">
    <property type="entry name" value="F-BOX DOMAIN-CONTAINING PROTEIN-RELATED"/>
    <property type="match status" value="1"/>
</dbReference>
<protein>
    <submittedName>
        <fullName evidence="2">Uncharacterized protein</fullName>
    </submittedName>
</protein>
<dbReference type="Proteomes" id="UP000187209">
    <property type="component" value="Unassembled WGS sequence"/>
</dbReference>
<dbReference type="OrthoDB" id="272549at2759"/>
<comment type="caution">
    <text evidence="2">The sequence shown here is derived from an EMBL/GenBank/DDBJ whole genome shotgun (WGS) entry which is preliminary data.</text>
</comment>
<sequence length="594" mass="67016">MRMSPSVKNYFPRTSSNVNLRTGKHKGKFVLPVISCKLGSLHSFLSVEEFRKGLQAMPDETKFQTEVKMKKVTRKLYLTMNEELSSTSKKETHNTLEGSEDQGDSEDERKKLLYDKHVINRQRAAANICKGIIEEVKAKYGYADQAEESEKTEKSSDDSEVDILNTNKLVKKTAKFSTLSEKFEKISELSQKYFKQTTKSNKIVKKNTNELMPGVPEVEENKSYESSLPRFSRTKDKVSKEDTFMAQGNLYELFAEEPSQIITTKSSVLWTAHSSPFGKIQDPETFFNYLNKNLDLASSRPKASKAKKSYISMNKHCISLPDFRVDSKLCIYISQYYLAFKTLMKADFSNNAIGDLPMAQFVNTIKDCSPVLEILDISATGSGLATAEALGSYLSSSHTKIITLRADQNSFKDEGICSIAVGLLHNLSLQYVNLSNNCIEIASGLAIAKVLRINRVLKGLSISQNTLSGRVLREISRALIVNTELISVNFTGCELNDDDAKELAHMINSNVKLQQLELSQNRITHKGLEYFRYALVRNKALIHLALSGNTSIKLKGLEKVKENLTKYIEVDIGKEEDFFRSTEAKKYKLIDYIR</sequence>
<reference evidence="2 3" key="1">
    <citation type="submission" date="2016-11" db="EMBL/GenBank/DDBJ databases">
        <title>The macronuclear genome of Stentor coeruleus: a giant cell with tiny introns.</title>
        <authorList>
            <person name="Slabodnick M."/>
            <person name="Ruby J.G."/>
            <person name="Reiff S.B."/>
            <person name="Swart E.C."/>
            <person name="Gosai S."/>
            <person name="Prabakaran S."/>
            <person name="Witkowska E."/>
            <person name="Larue G.E."/>
            <person name="Fisher S."/>
            <person name="Freeman R.M."/>
            <person name="Gunawardena J."/>
            <person name="Chu W."/>
            <person name="Stover N.A."/>
            <person name="Gregory B.D."/>
            <person name="Nowacki M."/>
            <person name="Derisi J."/>
            <person name="Roy S.W."/>
            <person name="Marshall W.F."/>
            <person name="Sood P."/>
        </authorList>
    </citation>
    <scope>NUCLEOTIDE SEQUENCE [LARGE SCALE GENOMIC DNA]</scope>
    <source>
        <strain evidence="2">WM001</strain>
    </source>
</reference>
<accession>A0A1R2CVV3</accession>
<evidence type="ECO:0000313" key="2">
    <source>
        <dbReference type="EMBL" id="OMJ93144.1"/>
    </source>
</evidence>
<dbReference type="PANTHER" id="PTHR24114">
    <property type="entry name" value="LEUCINE RICH REPEAT FAMILY PROTEIN"/>
    <property type="match status" value="1"/>
</dbReference>
<dbReference type="Gene3D" id="3.80.10.10">
    <property type="entry name" value="Ribonuclease Inhibitor"/>
    <property type="match status" value="1"/>
</dbReference>
<organism evidence="2 3">
    <name type="scientific">Stentor coeruleus</name>
    <dbReference type="NCBI Taxonomy" id="5963"/>
    <lineage>
        <taxon>Eukaryota</taxon>
        <taxon>Sar</taxon>
        <taxon>Alveolata</taxon>
        <taxon>Ciliophora</taxon>
        <taxon>Postciliodesmatophora</taxon>
        <taxon>Heterotrichea</taxon>
        <taxon>Heterotrichida</taxon>
        <taxon>Stentoridae</taxon>
        <taxon>Stentor</taxon>
    </lineage>
</organism>
<dbReference type="EMBL" id="MPUH01000048">
    <property type="protein sequence ID" value="OMJ93144.1"/>
    <property type="molecule type" value="Genomic_DNA"/>
</dbReference>
<name>A0A1R2CVV3_9CILI</name>
<dbReference type="InterPro" id="IPR032675">
    <property type="entry name" value="LRR_dom_sf"/>
</dbReference>
<evidence type="ECO:0000313" key="3">
    <source>
        <dbReference type="Proteomes" id="UP000187209"/>
    </source>
</evidence>
<dbReference type="SUPFAM" id="SSF52047">
    <property type="entry name" value="RNI-like"/>
    <property type="match status" value="1"/>
</dbReference>
<keyword evidence="3" id="KW-1185">Reference proteome</keyword>
<dbReference type="InterPro" id="IPR052394">
    <property type="entry name" value="LRR-containing"/>
</dbReference>